<organism evidence="10 11">
    <name type="scientific">Hypsibius exemplaris</name>
    <name type="common">Freshwater tardigrade</name>
    <dbReference type="NCBI Taxonomy" id="2072580"/>
    <lineage>
        <taxon>Eukaryota</taxon>
        <taxon>Metazoa</taxon>
        <taxon>Ecdysozoa</taxon>
        <taxon>Tardigrada</taxon>
        <taxon>Eutardigrada</taxon>
        <taxon>Parachela</taxon>
        <taxon>Hypsibioidea</taxon>
        <taxon>Hypsibiidae</taxon>
        <taxon>Hypsibius</taxon>
    </lineage>
</organism>
<dbReference type="PANTHER" id="PTHR12226:SF2">
    <property type="entry name" value="MANNOSE-P-DOLICHOL UTILIZATION DEFECT 1 PROTEIN"/>
    <property type="match status" value="1"/>
</dbReference>
<evidence type="ECO:0000256" key="9">
    <source>
        <dbReference type="SAM" id="Phobius"/>
    </source>
</evidence>
<dbReference type="PANTHER" id="PTHR12226">
    <property type="entry name" value="MANNOSE-P-DOLICHOL UTILIZATION DEFECT 1 LEC35 -RELATED"/>
    <property type="match status" value="1"/>
</dbReference>
<feature type="transmembrane region" description="Helical" evidence="9">
    <location>
        <begin position="199"/>
        <end position="219"/>
    </location>
</feature>
<evidence type="ECO:0000256" key="7">
    <source>
        <dbReference type="ARBA" id="ARBA00038475"/>
    </source>
</evidence>
<evidence type="ECO:0000256" key="2">
    <source>
        <dbReference type="ARBA" id="ARBA00022448"/>
    </source>
</evidence>
<keyword evidence="2" id="KW-0813">Transport</keyword>
<evidence type="ECO:0000256" key="1">
    <source>
        <dbReference type="ARBA" id="ARBA00004141"/>
    </source>
</evidence>
<dbReference type="GO" id="GO:0016020">
    <property type="term" value="C:membrane"/>
    <property type="evidence" value="ECO:0007669"/>
    <property type="project" value="UniProtKB-SubCell"/>
</dbReference>
<dbReference type="Proteomes" id="UP000192578">
    <property type="component" value="Unassembled WGS sequence"/>
</dbReference>
<feature type="transmembrane region" description="Helical" evidence="9">
    <location>
        <begin position="175"/>
        <end position="192"/>
    </location>
</feature>
<evidence type="ECO:0000256" key="3">
    <source>
        <dbReference type="ARBA" id="ARBA00022692"/>
    </source>
</evidence>
<feature type="transmembrane region" description="Helical" evidence="9">
    <location>
        <begin position="254"/>
        <end position="271"/>
    </location>
</feature>
<keyword evidence="11" id="KW-1185">Reference proteome</keyword>
<feature type="transmembrane region" description="Helical" evidence="9">
    <location>
        <begin position="283"/>
        <end position="304"/>
    </location>
</feature>
<dbReference type="FunFam" id="1.20.1280.290:FF:000006">
    <property type="entry name" value="mannose-P-dolichol utilization defect 1 protein"/>
    <property type="match status" value="1"/>
</dbReference>
<evidence type="ECO:0000256" key="4">
    <source>
        <dbReference type="ARBA" id="ARBA00022737"/>
    </source>
</evidence>
<evidence type="ECO:0000313" key="10">
    <source>
        <dbReference type="EMBL" id="OQV15314.1"/>
    </source>
</evidence>
<dbReference type="Pfam" id="PF04193">
    <property type="entry name" value="PQ-loop"/>
    <property type="match status" value="2"/>
</dbReference>
<evidence type="ECO:0000256" key="8">
    <source>
        <dbReference type="ARBA" id="ARBA00067517"/>
    </source>
</evidence>
<dbReference type="SMART" id="SM00679">
    <property type="entry name" value="CTNS"/>
    <property type="match status" value="2"/>
</dbReference>
<keyword evidence="3 9" id="KW-0812">Transmembrane</keyword>
<dbReference type="AlphaFoldDB" id="A0A1W0WJC7"/>
<dbReference type="Gene3D" id="1.20.1280.290">
    <property type="match status" value="2"/>
</dbReference>
<dbReference type="OrthoDB" id="271506at2759"/>
<keyword evidence="5 9" id="KW-1133">Transmembrane helix</keyword>
<proteinExistence type="inferred from homology"/>
<accession>A0A1W0WJC7</accession>
<evidence type="ECO:0000313" key="11">
    <source>
        <dbReference type="Proteomes" id="UP000192578"/>
    </source>
</evidence>
<keyword evidence="4" id="KW-0677">Repeat</keyword>
<comment type="caution">
    <text evidence="10">The sequence shown here is derived from an EMBL/GenBank/DDBJ whole genome shotgun (WGS) entry which is preliminary data.</text>
</comment>
<sequence length="320" mass="35569">MEPKLRRTERNILKRNAREVWPKCVGGERQSATCRLTCQCEMTRTASSLNAYRRTASSLNAYRRIFPLHVNILGVVDQVRHLAEHILPALCIAEYFEKSNFLDANCFKILLSKALGYGIVVGSSIVKVPQILKLYGSKSGAGISLFSLYLELFAITTTLAYSLNYKFPFSAWGESLFLLLETAIIVVMVLMYRGKNLHAITYLVTQISIVALLLSGLVPEKVLKIMQASQMVVVLMSKLIQIVENKKNNSTGQLSALTVGLLFAGSVARIFTSVQETGDALVVLTYIVSSLANGILCAQIIYYWNTPAKGKKVYKKDKKQ</sequence>
<protein>
    <recommendedName>
        <fullName evidence="8">Mannose-P-dolichol utilization defect 1 protein homolog</fullName>
    </recommendedName>
</protein>
<dbReference type="InterPro" id="IPR006603">
    <property type="entry name" value="PQ-loop_rpt"/>
</dbReference>
<evidence type="ECO:0000256" key="6">
    <source>
        <dbReference type="ARBA" id="ARBA00023136"/>
    </source>
</evidence>
<keyword evidence="6 9" id="KW-0472">Membrane</keyword>
<reference evidence="11" key="1">
    <citation type="submission" date="2017-01" db="EMBL/GenBank/DDBJ databases">
        <title>Comparative genomics of anhydrobiosis in the tardigrade Hypsibius dujardini.</title>
        <authorList>
            <person name="Yoshida Y."/>
            <person name="Koutsovoulos G."/>
            <person name="Laetsch D."/>
            <person name="Stevens L."/>
            <person name="Kumar S."/>
            <person name="Horikawa D."/>
            <person name="Ishino K."/>
            <person name="Komine S."/>
            <person name="Tomita M."/>
            <person name="Blaxter M."/>
            <person name="Arakawa K."/>
        </authorList>
    </citation>
    <scope>NUCLEOTIDE SEQUENCE [LARGE SCALE GENOMIC DNA]</scope>
    <source>
        <strain evidence="11">Z151</strain>
    </source>
</reference>
<feature type="transmembrane region" description="Helical" evidence="9">
    <location>
        <begin position="143"/>
        <end position="163"/>
    </location>
</feature>
<gene>
    <name evidence="10" type="ORF">BV898_10542</name>
</gene>
<dbReference type="InterPro" id="IPR016817">
    <property type="entry name" value="MannP-dilichol_defect-1"/>
</dbReference>
<comment type="similarity">
    <text evidence="7">Belongs to the MPDU1 (TC 2.A.43.3) family.</text>
</comment>
<comment type="subcellular location">
    <subcellularLocation>
        <location evidence="1">Membrane</location>
        <topology evidence="1">Multi-pass membrane protein</topology>
    </subcellularLocation>
</comment>
<evidence type="ECO:0000256" key="5">
    <source>
        <dbReference type="ARBA" id="ARBA00022989"/>
    </source>
</evidence>
<name>A0A1W0WJC7_HYPEX</name>
<dbReference type="EMBL" id="MTYJ01000091">
    <property type="protein sequence ID" value="OQV15314.1"/>
    <property type="molecule type" value="Genomic_DNA"/>
</dbReference>